<dbReference type="SMART" id="SM01236">
    <property type="entry name" value="Haem_oxygenase_2"/>
    <property type="match status" value="1"/>
</dbReference>
<dbReference type="AlphaFoldDB" id="A0A9P1MB32"/>
<protein>
    <submittedName>
        <fullName evidence="1">Uncharacterized protein</fullName>
    </submittedName>
</protein>
<sequence length="639" mass="73018">MKIDKRLNAYKEMYHKVQNLEEYPEILPEAKQMLQSLLEQGLLMARYKPQLGDILAIEEFDPAQLHKFVEGRQAEVGQEFESYIQRRKAGGGLELFQTFEEACQYLKNSAAWNFVDGSWLSHIHHVTTPFALRHVTKNAWQIFSEELGDGDLEKITSDAADFIHARHGMNDEPAWRLSIAQLLLSVFPNDFLPEILGFNLYYEAPALSNYRANKEMPEFGISPYYYALHISIDNPDSGHCAMAVGNIVDFMKVVQDTGMMDYNVAWKRVQAGYVLGQTAEDRETVDHYEDKLVEFLCRKANLAEKQPGDNGEKDNQDSDDDSWKEELLLALEDSKPWVYRGDSSKSLLVREVSWKGRMFGAFTNDEVAWMRTWIDSRKKKDSNPAGTYWDLIGGYATVEKAFDPPRRDVAVTHPVFSPMQEWLPSEVSEFTPREPLVKFLSRERVPLDALLRLWFVHPCLLENTISSPYKTTSPLISTCLQLLRAEKGYKPEGTGIACMDEQLRSDYSPDLVALGLEMARLHKLPRPTCLGDLLRAPGEDNLDESTKFAYALLSWAQRPMKNCAFLLGLSRAFLDLEAWVAGTDDLLGWKEKAALQKMVERKRTGFDKCLELLSEEELKCREFVGGYELGRTKIEELLA</sequence>
<comment type="caution">
    <text evidence="1">The sequence shown here is derived from an EMBL/GenBank/DDBJ whole genome shotgun (WGS) entry which is preliminary data.</text>
</comment>
<reference evidence="1" key="1">
    <citation type="submission" date="2022-11" db="EMBL/GenBank/DDBJ databases">
        <authorList>
            <person name="Scott C."/>
            <person name="Bruce N."/>
        </authorList>
    </citation>
    <scope>NUCLEOTIDE SEQUENCE</scope>
</reference>
<dbReference type="EMBL" id="CALLCH030000011">
    <property type="protein sequence ID" value="CAI4214280.1"/>
    <property type="molecule type" value="Genomic_DNA"/>
</dbReference>
<proteinExistence type="predicted"/>
<organism evidence="1 2">
    <name type="scientific">Parascedosporium putredinis</name>
    <dbReference type="NCBI Taxonomy" id="1442378"/>
    <lineage>
        <taxon>Eukaryota</taxon>
        <taxon>Fungi</taxon>
        <taxon>Dikarya</taxon>
        <taxon>Ascomycota</taxon>
        <taxon>Pezizomycotina</taxon>
        <taxon>Sordariomycetes</taxon>
        <taxon>Hypocreomycetidae</taxon>
        <taxon>Microascales</taxon>
        <taxon>Microascaceae</taxon>
        <taxon>Parascedosporium</taxon>
    </lineage>
</organism>
<evidence type="ECO:0000313" key="1">
    <source>
        <dbReference type="EMBL" id="CAI4214280.1"/>
    </source>
</evidence>
<dbReference type="Pfam" id="PF14518">
    <property type="entry name" value="Haem_oxygenas_2"/>
    <property type="match status" value="1"/>
</dbReference>
<dbReference type="Proteomes" id="UP000838763">
    <property type="component" value="Unassembled WGS sequence"/>
</dbReference>
<name>A0A9P1MB32_9PEZI</name>
<gene>
    <name evidence="1" type="ORF">PPNO1_LOCUS4011</name>
</gene>
<accession>A0A9P1MB32</accession>
<evidence type="ECO:0000313" key="2">
    <source>
        <dbReference type="Proteomes" id="UP000838763"/>
    </source>
</evidence>
<keyword evidence="2" id="KW-1185">Reference proteome</keyword>
<dbReference type="OrthoDB" id="10057598at2759"/>